<dbReference type="InterPro" id="IPR000847">
    <property type="entry name" value="LysR_HTH_N"/>
</dbReference>
<dbReference type="GO" id="GO:0032993">
    <property type="term" value="C:protein-DNA complex"/>
    <property type="evidence" value="ECO:0007669"/>
    <property type="project" value="TreeGrafter"/>
</dbReference>
<protein>
    <submittedName>
        <fullName evidence="6">LysR family transcriptional regulator</fullName>
    </submittedName>
</protein>
<keyword evidence="4" id="KW-0804">Transcription</keyword>
<proteinExistence type="inferred from homology"/>
<feature type="domain" description="HTH lysR-type" evidence="5">
    <location>
        <begin position="1"/>
        <end position="58"/>
    </location>
</feature>
<evidence type="ECO:0000256" key="2">
    <source>
        <dbReference type="ARBA" id="ARBA00023015"/>
    </source>
</evidence>
<evidence type="ECO:0000256" key="3">
    <source>
        <dbReference type="ARBA" id="ARBA00023125"/>
    </source>
</evidence>
<dbReference type="CDD" id="cd05466">
    <property type="entry name" value="PBP2_LTTR_substrate"/>
    <property type="match status" value="1"/>
</dbReference>
<dbReference type="HOGENOM" id="CLU_039613_6_2_9"/>
<dbReference type="PANTHER" id="PTHR30346:SF28">
    <property type="entry name" value="HTH-TYPE TRANSCRIPTIONAL REGULATOR CYNR"/>
    <property type="match status" value="1"/>
</dbReference>
<evidence type="ECO:0000256" key="1">
    <source>
        <dbReference type="ARBA" id="ARBA00009437"/>
    </source>
</evidence>
<keyword evidence="3" id="KW-0238">DNA-binding</keyword>
<dbReference type="Pfam" id="PF03466">
    <property type="entry name" value="LysR_substrate"/>
    <property type="match status" value="1"/>
</dbReference>
<dbReference type="RefSeq" id="WP_041092960.1">
    <property type="nucleotide sequence ID" value="NZ_AP014680.1"/>
</dbReference>
<evidence type="ECO:0000259" key="5">
    <source>
        <dbReference type="PROSITE" id="PS50931"/>
    </source>
</evidence>
<reference evidence="6 7" key="1">
    <citation type="submission" date="2014-11" db="EMBL/GenBank/DDBJ databases">
        <title>Complete genome sequence and analysis of Lactobacillus hokkaidonensis LOOC260T.</title>
        <authorList>
            <person name="Tanizawa Y."/>
            <person name="Tohno M."/>
            <person name="Kaminuma E."/>
            <person name="Nakamura Y."/>
            <person name="Arita M."/>
        </authorList>
    </citation>
    <scope>NUCLEOTIDE SEQUENCE [LARGE SCALE GENOMIC DNA]</scope>
    <source>
        <strain evidence="6 7">LOOC260</strain>
    </source>
</reference>
<evidence type="ECO:0000313" key="7">
    <source>
        <dbReference type="Proteomes" id="UP000031620"/>
    </source>
</evidence>
<accession>A0A0A1GTA2</accession>
<sequence length="293" mass="33500">MDTRKLATFVDLAQTKNYSKTAERIFSNQATVSKHILALEKAWNVQLFSRAHRTVTLTHAGETILPAVLELLEKEQQLNRVIKNQSSKEIKELVIKGIPSISQYQAFNVITDFAKQYPDVNLKFSEAETDTLLDTLDDGNADIVFTRLFGNKQLHHDMLINDQDYFVALMPKIHPLAGYKKLTMELLKNESFLLLDSSTNLFKPIISLLKEAGIEPRITYEGRRIDLILGMLDQGMGVSIMMNKSFDLTDYQNIVAIPIEPKQYSRLAFIRRHGKHSATSELFWKFAQKHEGK</sequence>
<dbReference type="SUPFAM" id="SSF46785">
    <property type="entry name" value="Winged helix' DNA-binding domain"/>
    <property type="match status" value="1"/>
</dbReference>
<comment type="similarity">
    <text evidence="1">Belongs to the LysR transcriptional regulatory family.</text>
</comment>
<evidence type="ECO:0000313" key="6">
    <source>
        <dbReference type="EMBL" id="BAP85190.1"/>
    </source>
</evidence>
<dbReference type="Pfam" id="PF00126">
    <property type="entry name" value="HTH_1"/>
    <property type="match status" value="1"/>
</dbReference>
<evidence type="ECO:0000256" key="4">
    <source>
        <dbReference type="ARBA" id="ARBA00023163"/>
    </source>
</evidence>
<dbReference type="KEGG" id="lho:LOOC260_106330"/>
<dbReference type="STRING" id="1291742.LOOC260_106330"/>
<dbReference type="GO" id="GO:0003677">
    <property type="term" value="F:DNA binding"/>
    <property type="evidence" value="ECO:0007669"/>
    <property type="project" value="UniProtKB-KW"/>
</dbReference>
<dbReference type="AlphaFoldDB" id="A0A0A1GTA2"/>
<keyword evidence="2" id="KW-0805">Transcription regulation</keyword>
<dbReference type="InterPro" id="IPR036388">
    <property type="entry name" value="WH-like_DNA-bd_sf"/>
</dbReference>
<dbReference type="InterPro" id="IPR005119">
    <property type="entry name" value="LysR_subst-bd"/>
</dbReference>
<dbReference type="PROSITE" id="PS50931">
    <property type="entry name" value="HTH_LYSR"/>
    <property type="match status" value="1"/>
</dbReference>
<dbReference type="InterPro" id="IPR036390">
    <property type="entry name" value="WH_DNA-bd_sf"/>
</dbReference>
<dbReference type="Proteomes" id="UP000031620">
    <property type="component" value="Chromosome"/>
</dbReference>
<gene>
    <name evidence="6" type="ORF">LOOC260_106330</name>
</gene>
<dbReference type="Gene3D" id="1.10.10.10">
    <property type="entry name" value="Winged helix-like DNA-binding domain superfamily/Winged helix DNA-binding domain"/>
    <property type="match status" value="1"/>
</dbReference>
<dbReference type="SUPFAM" id="SSF53850">
    <property type="entry name" value="Periplasmic binding protein-like II"/>
    <property type="match status" value="1"/>
</dbReference>
<dbReference type="Gene3D" id="3.40.190.290">
    <property type="match status" value="1"/>
</dbReference>
<dbReference type="GO" id="GO:0003700">
    <property type="term" value="F:DNA-binding transcription factor activity"/>
    <property type="evidence" value="ECO:0007669"/>
    <property type="project" value="InterPro"/>
</dbReference>
<dbReference type="PANTHER" id="PTHR30346">
    <property type="entry name" value="TRANSCRIPTIONAL DUAL REGULATOR HCAR-RELATED"/>
    <property type="match status" value="1"/>
</dbReference>
<dbReference type="EMBL" id="AP014680">
    <property type="protein sequence ID" value="BAP85190.1"/>
    <property type="molecule type" value="Genomic_DNA"/>
</dbReference>
<organism evidence="6 7">
    <name type="scientific">Paucilactobacillus hokkaidonensis JCM 18461</name>
    <dbReference type="NCBI Taxonomy" id="1291742"/>
    <lineage>
        <taxon>Bacteria</taxon>
        <taxon>Bacillati</taxon>
        <taxon>Bacillota</taxon>
        <taxon>Bacilli</taxon>
        <taxon>Lactobacillales</taxon>
        <taxon>Lactobacillaceae</taxon>
        <taxon>Paucilactobacillus</taxon>
    </lineage>
</organism>
<name>A0A0A1GTA2_9LACO</name>